<dbReference type="PROSITE" id="PS51186">
    <property type="entry name" value="GNAT"/>
    <property type="match status" value="1"/>
</dbReference>
<accession>A0ABY8IJL0</accession>
<dbReference type="InterPro" id="IPR050832">
    <property type="entry name" value="Bact_Acetyltransf"/>
</dbReference>
<evidence type="ECO:0000256" key="1">
    <source>
        <dbReference type="ARBA" id="ARBA00022679"/>
    </source>
</evidence>
<evidence type="ECO:0000259" key="3">
    <source>
        <dbReference type="PROSITE" id="PS51186"/>
    </source>
</evidence>
<keyword evidence="2" id="KW-0012">Acyltransferase</keyword>
<dbReference type="Proteomes" id="UP000318939">
    <property type="component" value="Chromosome"/>
</dbReference>
<gene>
    <name evidence="4" type="ORF">PR018_03195</name>
</gene>
<dbReference type="PANTHER" id="PTHR43877:SF1">
    <property type="entry name" value="ACETYLTRANSFERASE"/>
    <property type="match status" value="1"/>
</dbReference>
<evidence type="ECO:0000256" key="2">
    <source>
        <dbReference type="ARBA" id="ARBA00023315"/>
    </source>
</evidence>
<organism evidence="4 5">
    <name type="scientific">Rhizobium rhododendri</name>
    <dbReference type="NCBI Taxonomy" id="2506430"/>
    <lineage>
        <taxon>Bacteria</taxon>
        <taxon>Pseudomonadati</taxon>
        <taxon>Pseudomonadota</taxon>
        <taxon>Alphaproteobacteria</taxon>
        <taxon>Hyphomicrobiales</taxon>
        <taxon>Rhizobiaceae</taxon>
        <taxon>Rhizobium/Agrobacterium group</taxon>
        <taxon>Rhizobium</taxon>
    </lineage>
</organism>
<proteinExistence type="predicted"/>
<evidence type="ECO:0000313" key="5">
    <source>
        <dbReference type="Proteomes" id="UP000318939"/>
    </source>
</evidence>
<dbReference type="CDD" id="cd04301">
    <property type="entry name" value="NAT_SF"/>
    <property type="match status" value="1"/>
</dbReference>
<dbReference type="PANTHER" id="PTHR43877">
    <property type="entry name" value="AMINOALKYLPHOSPHONATE N-ACETYLTRANSFERASE-RELATED-RELATED"/>
    <property type="match status" value="1"/>
</dbReference>
<keyword evidence="1" id="KW-0808">Transferase</keyword>
<sequence length="181" mass="20184">MEFREAVADDAANLAALTTQVFLHTYAKRGVRTALSTYVLSEFTADKFLQALEDKQQIFVVCCEGAHLVGYVRLAFSAPCPSDDRLQSEIATLYVQEHFLRRGIGTQLLNRALQTLHRRGADAAWLSVNHENADAIAFYERHGFQSAGSTDFELDGERHENFIFRRALDGGDDGEGVAEWG</sequence>
<name>A0ABY8IJL0_9HYPH</name>
<reference evidence="4" key="1">
    <citation type="journal article" date="2019" name="Phytopathology">
        <title>A Novel Group of Rhizobium tumorigenes-Like Agrobacteria Associated with Crown Gall Disease of Rhododendron and Blueberry.</title>
        <authorList>
            <person name="Kuzmanovic N."/>
            <person name="Behrens P."/>
            <person name="Idczak E."/>
            <person name="Wagner S."/>
            <person name="Gotz M."/>
            <person name="Sproer C."/>
            <person name="Bunk B."/>
            <person name="Overmann J."/>
            <person name="Smalla K."/>
        </authorList>
    </citation>
    <scope>NUCLEOTIDE SEQUENCE</scope>
    <source>
        <strain evidence="4">Rho-6.2</strain>
    </source>
</reference>
<reference evidence="4" key="2">
    <citation type="journal article" date="2023" name="MicrobiologyOpen">
        <title>Genomics of the tumorigenes clade of the family Rhizobiaceae and description of Rhizobium rhododendri sp. nov.</title>
        <authorList>
            <person name="Kuzmanovic N."/>
            <person name="diCenzo G.C."/>
            <person name="Bunk B."/>
            <person name="Sproeer C."/>
            <person name="Fruehling A."/>
            <person name="Neumann-Schaal M."/>
            <person name="Overmann J."/>
            <person name="Smalla K."/>
        </authorList>
    </citation>
    <scope>NUCLEOTIDE SEQUENCE</scope>
    <source>
        <strain evidence="4">Rho-6.2</strain>
    </source>
</reference>
<feature type="domain" description="N-acetyltransferase" evidence="3">
    <location>
        <begin position="1"/>
        <end position="169"/>
    </location>
</feature>
<dbReference type="InterPro" id="IPR016181">
    <property type="entry name" value="Acyl_CoA_acyltransferase"/>
</dbReference>
<dbReference type="InterPro" id="IPR000182">
    <property type="entry name" value="GNAT_dom"/>
</dbReference>
<protein>
    <submittedName>
        <fullName evidence="4">GNAT family N-acetyltransferase</fullName>
    </submittedName>
</protein>
<dbReference type="SUPFAM" id="SSF55729">
    <property type="entry name" value="Acyl-CoA N-acyltransferases (Nat)"/>
    <property type="match status" value="1"/>
</dbReference>
<dbReference type="Gene3D" id="3.40.630.30">
    <property type="match status" value="1"/>
</dbReference>
<dbReference type="EMBL" id="CP117267">
    <property type="protein sequence ID" value="WFS23543.1"/>
    <property type="molecule type" value="Genomic_DNA"/>
</dbReference>
<keyword evidence="5" id="KW-1185">Reference proteome</keyword>
<evidence type="ECO:0000313" key="4">
    <source>
        <dbReference type="EMBL" id="WFS23543.1"/>
    </source>
</evidence>
<dbReference type="RefSeq" id="WP_161990957.1">
    <property type="nucleotide sequence ID" value="NZ_CP117267.1"/>
</dbReference>
<dbReference type="Pfam" id="PF00583">
    <property type="entry name" value="Acetyltransf_1"/>
    <property type="match status" value="1"/>
</dbReference>